<dbReference type="InterPro" id="IPR025452">
    <property type="entry name" value="DUF4218"/>
</dbReference>
<accession>A0A8T3ACB8</accession>
<proteinExistence type="predicted"/>
<dbReference type="Pfam" id="PF13960">
    <property type="entry name" value="DUF4218"/>
    <property type="match status" value="1"/>
</dbReference>
<name>A0A8T3ACB8_DENNO</name>
<dbReference type="PANTHER" id="PTHR48258">
    <property type="entry name" value="DUF4218 DOMAIN-CONTAINING PROTEIN-RELATED"/>
    <property type="match status" value="1"/>
</dbReference>
<comment type="caution">
    <text evidence="2">The sequence shown here is derived from an EMBL/GenBank/DDBJ whole genome shotgun (WGS) entry which is preliminary data.</text>
</comment>
<sequence>MESPTLAEFRLSEYGVNHNWNKKSIFWSLSYWRTNLIRHNLDVMHIEKNIFDNIFYTVMDIKEKSKDNIKVKMDLKEICRMKALELKDGGAEKFLKPKAPFTLTLEQKRAICEWLKSLRVSDGYSFNLSRCVDIRSGRLFGLKSYDCHIFIQCLLSTVFSYLLDQILKLLIKLSVFFKDLCFSKLNVENLIFMEQQIPFILCQLEKIFPLGFFNSMEHLPVHLSYEIMVGGPVQYRWMYPFERYLNKLKKTAKNKSRPEGSIYEAYLTYETTQFCSYYFETMSQLGESSASQNIGKSSNISVFSGIAEPLGASTVCYLTDKEMTVITLCILLNCHEVEPYLE</sequence>
<evidence type="ECO:0000313" key="2">
    <source>
        <dbReference type="EMBL" id="KAI0493758.1"/>
    </source>
</evidence>
<gene>
    <name evidence="2" type="ORF">KFK09_023883</name>
</gene>
<keyword evidence="3" id="KW-1185">Reference proteome</keyword>
<reference evidence="2" key="1">
    <citation type="journal article" date="2022" name="Front. Genet.">
        <title>Chromosome-Scale Assembly of the Dendrobium nobile Genome Provides Insights Into the Molecular Mechanism of the Biosynthesis of the Medicinal Active Ingredient of Dendrobium.</title>
        <authorList>
            <person name="Xu Q."/>
            <person name="Niu S.-C."/>
            <person name="Li K.-L."/>
            <person name="Zheng P.-J."/>
            <person name="Zhang X.-J."/>
            <person name="Jia Y."/>
            <person name="Liu Y."/>
            <person name="Niu Y.-X."/>
            <person name="Yu L.-H."/>
            <person name="Chen D.-F."/>
            <person name="Zhang G.-Q."/>
        </authorList>
    </citation>
    <scope>NUCLEOTIDE SEQUENCE</scope>
    <source>
        <tissue evidence="2">Leaf</tissue>
    </source>
</reference>
<evidence type="ECO:0000259" key="1">
    <source>
        <dbReference type="Pfam" id="PF13960"/>
    </source>
</evidence>
<dbReference type="Proteomes" id="UP000829196">
    <property type="component" value="Unassembled WGS sequence"/>
</dbReference>
<dbReference type="OrthoDB" id="781792at2759"/>
<evidence type="ECO:0000313" key="3">
    <source>
        <dbReference type="Proteomes" id="UP000829196"/>
    </source>
</evidence>
<feature type="domain" description="DUF4218" evidence="1">
    <location>
        <begin position="181"/>
        <end position="283"/>
    </location>
</feature>
<organism evidence="2 3">
    <name type="scientific">Dendrobium nobile</name>
    <name type="common">Orchid</name>
    <dbReference type="NCBI Taxonomy" id="94219"/>
    <lineage>
        <taxon>Eukaryota</taxon>
        <taxon>Viridiplantae</taxon>
        <taxon>Streptophyta</taxon>
        <taxon>Embryophyta</taxon>
        <taxon>Tracheophyta</taxon>
        <taxon>Spermatophyta</taxon>
        <taxon>Magnoliopsida</taxon>
        <taxon>Liliopsida</taxon>
        <taxon>Asparagales</taxon>
        <taxon>Orchidaceae</taxon>
        <taxon>Epidendroideae</taxon>
        <taxon>Malaxideae</taxon>
        <taxon>Dendrobiinae</taxon>
        <taxon>Dendrobium</taxon>
    </lineage>
</organism>
<protein>
    <recommendedName>
        <fullName evidence="1">DUF4218 domain-containing protein</fullName>
    </recommendedName>
</protein>
<dbReference type="PANTHER" id="PTHR48258:SF4">
    <property type="entry name" value="DUF4216 DOMAIN-CONTAINING PROTEIN"/>
    <property type="match status" value="1"/>
</dbReference>
<dbReference type="EMBL" id="JAGYWB010000017">
    <property type="protein sequence ID" value="KAI0493758.1"/>
    <property type="molecule type" value="Genomic_DNA"/>
</dbReference>
<dbReference type="AlphaFoldDB" id="A0A8T3ACB8"/>